<dbReference type="EMBL" id="LAZR01019857">
    <property type="protein sequence ID" value="KKL90989.1"/>
    <property type="molecule type" value="Genomic_DNA"/>
</dbReference>
<dbReference type="Pfam" id="PF02310">
    <property type="entry name" value="B12-binding"/>
    <property type="match status" value="1"/>
</dbReference>
<evidence type="ECO:0000256" key="2">
    <source>
        <dbReference type="ARBA" id="ARBA00022603"/>
    </source>
</evidence>
<protein>
    <submittedName>
        <fullName evidence="10">Uncharacterized protein</fullName>
    </submittedName>
</protein>
<dbReference type="InterPro" id="IPR051198">
    <property type="entry name" value="BchE-like"/>
</dbReference>
<keyword evidence="6" id="KW-0408">Iron</keyword>
<dbReference type="Pfam" id="PF04055">
    <property type="entry name" value="Radical_SAM"/>
    <property type="match status" value="1"/>
</dbReference>
<dbReference type="InterPro" id="IPR006638">
    <property type="entry name" value="Elp3/MiaA/NifB-like_rSAM"/>
</dbReference>
<keyword evidence="5" id="KW-0479">Metal-binding</keyword>
<keyword evidence="3" id="KW-0808">Transferase</keyword>
<dbReference type="GO" id="GO:0051539">
    <property type="term" value="F:4 iron, 4 sulfur cluster binding"/>
    <property type="evidence" value="ECO:0007669"/>
    <property type="project" value="UniProtKB-KW"/>
</dbReference>
<evidence type="ECO:0000256" key="5">
    <source>
        <dbReference type="ARBA" id="ARBA00022723"/>
    </source>
</evidence>
<evidence type="ECO:0000256" key="1">
    <source>
        <dbReference type="ARBA" id="ARBA00001966"/>
    </source>
</evidence>
<dbReference type="CDD" id="cd01335">
    <property type="entry name" value="Radical_SAM"/>
    <property type="match status" value="1"/>
</dbReference>
<dbReference type="PROSITE" id="PS51918">
    <property type="entry name" value="RADICAL_SAM"/>
    <property type="match status" value="1"/>
</dbReference>
<dbReference type="InterPro" id="IPR036724">
    <property type="entry name" value="Cobalamin-bd_sf"/>
</dbReference>
<dbReference type="PROSITE" id="PS51332">
    <property type="entry name" value="B12_BINDING"/>
    <property type="match status" value="1"/>
</dbReference>
<name>A0A0F9FX45_9ZZZZ</name>
<evidence type="ECO:0000259" key="9">
    <source>
        <dbReference type="PROSITE" id="PS51918"/>
    </source>
</evidence>
<dbReference type="SFLD" id="SFLDS00029">
    <property type="entry name" value="Radical_SAM"/>
    <property type="match status" value="1"/>
</dbReference>
<evidence type="ECO:0000256" key="6">
    <source>
        <dbReference type="ARBA" id="ARBA00023004"/>
    </source>
</evidence>
<evidence type="ECO:0000256" key="3">
    <source>
        <dbReference type="ARBA" id="ARBA00022679"/>
    </source>
</evidence>
<dbReference type="CDD" id="cd02068">
    <property type="entry name" value="radical_SAM_B12_BD"/>
    <property type="match status" value="1"/>
</dbReference>
<sequence length="414" mass="48209">MKKKLIGPTRYLENGKLLKSKKLIIPSLTFPLLAALTPADIDVSIVNEICEDINFEEKVDLVGITSYTINIHRAYQIADEFRKRNVPVVMGGIHVSMEPEEAKKHTDTIIIGEAEETWPQFINDFRNGIRKKFYKAEKRPSLANLPIPRFSLMNKSHYVDYQLIPIQTARGCPHSCDFCSVTRFSGRRYRPRPISNVINEIKSLGAKNCFFIDDNIFASHSRARELLKELIPLRILWIGQATISAAEDRELIELAQKSGCIELALGLESLSSKNLESVGKTINKVEHYEKNLKTYRKLGIRVAASMMFGFDDDESGVFKETYHFLMKNRLPYTYWTALCPYPETPLYKRLKNQGRLKDAKWWLNRNRRIYGLEFTGIKMKEEVFSKNLYRYYRRFYSIRSIITRALFPPQRKWL</sequence>
<dbReference type="InterPro" id="IPR023404">
    <property type="entry name" value="rSAM_horseshoe"/>
</dbReference>
<dbReference type="SUPFAM" id="SSF52242">
    <property type="entry name" value="Cobalamin (vitamin B12)-binding domain"/>
    <property type="match status" value="1"/>
</dbReference>
<dbReference type="InterPro" id="IPR034466">
    <property type="entry name" value="Methyltransferase_Class_B"/>
</dbReference>
<feature type="domain" description="B12-binding" evidence="8">
    <location>
        <begin position="46"/>
        <end position="132"/>
    </location>
</feature>
<reference evidence="10" key="1">
    <citation type="journal article" date="2015" name="Nature">
        <title>Complex archaea that bridge the gap between prokaryotes and eukaryotes.</title>
        <authorList>
            <person name="Spang A."/>
            <person name="Saw J.H."/>
            <person name="Jorgensen S.L."/>
            <person name="Zaremba-Niedzwiedzka K."/>
            <person name="Martijn J."/>
            <person name="Lind A.E."/>
            <person name="van Eijk R."/>
            <person name="Schleper C."/>
            <person name="Guy L."/>
            <person name="Ettema T.J."/>
        </authorList>
    </citation>
    <scope>NUCLEOTIDE SEQUENCE</scope>
</reference>
<comment type="cofactor">
    <cofactor evidence="1">
        <name>[4Fe-4S] cluster</name>
        <dbReference type="ChEBI" id="CHEBI:49883"/>
    </cofactor>
</comment>
<dbReference type="AlphaFoldDB" id="A0A0F9FX45"/>
<dbReference type="GO" id="GO:0005829">
    <property type="term" value="C:cytosol"/>
    <property type="evidence" value="ECO:0007669"/>
    <property type="project" value="TreeGrafter"/>
</dbReference>
<dbReference type="Gene3D" id="3.40.50.280">
    <property type="entry name" value="Cobalamin-binding domain"/>
    <property type="match status" value="1"/>
</dbReference>
<dbReference type="Gene3D" id="3.80.30.20">
    <property type="entry name" value="tm_1862 like domain"/>
    <property type="match status" value="1"/>
</dbReference>
<evidence type="ECO:0000259" key="8">
    <source>
        <dbReference type="PROSITE" id="PS51332"/>
    </source>
</evidence>
<evidence type="ECO:0000256" key="4">
    <source>
        <dbReference type="ARBA" id="ARBA00022691"/>
    </source>
</evidence>
<dbReference type="GO" id="GO:0003824">
    <property type="term" value="F:catalytic activity"/>
    <property type="evidence" value="ECO:0007669"/>
    <property type="project" value="InterPro"/>
</dbReference>
<organism evidence="10">
    <name type="scientific">marine sediment metagenome</name>
    <dbReference type="NCBI Taxonomy" id="412755"/>
    <lineage>
        <taxon>unclassified sequences</taxon>
        <taxon>metagenomes</taxon>
        <taxon>ecological metagenomes</taxon>
    </lineage>
</organism>
<dbReference type="InterPro" id="IPR007197">
    <property type="entry name" value="rSAM"/>
</dbReference>
<keyword evidence="7" id="KW-0411">Iron-sulfur</keyword>
<dbReference type="GO" id="GO:0046872">
    <property type="term" value="F:metal ion binding"/>
    <property type="evidence" value="ECO:0007669"/>
    <property type="project" value="UniProtKB-KW"/>
</dbReference>
<dbReference type="GO" id="GO:0031419">
    <property type="term" value="F:cobalamin binding"/>
    <property type="evidence" value="ECO:0007669"/>
    <property type="project" value="InterPro"/>
</dbReference>
<dbReference type="SFLD" id="SFLDG01082">
    <property type="entry name" value="B12-binding_domain_containing"/>
    <property type="match status" value="1"/>
</dbReference>
<keyword evidence="4" id="KW-0949">S-adenosyl-L-methionine</keyword>
<feature type="non-terminal residue" evidence="10">
    <location>
        <position position="414"/>
    </location>
</feature>
<gene>
    <name evidence="10" type="ORF">LCGC14_1899190</name>
</gene>
<dbReference type="PANTHER" id="PTHR43409:SF7">
    <property type="entry name" value="BLL1977 PROTEIN"/>
    <property type="match status" value="1"/>
</dbReference>
<dbReference type="InterPro" id="IPR058240">
    <property type="entry name" value="rSAM_sf"/>
</dbReference>
<dbReference type="PANTHER" id="PTHR43409">
    <property type="entry name" value="ANAEROBIC MAGNESIUM-PROTOPORPHYRIN IX MONOMETHYL ESTER CYCLASE-RELATED"/>
    <property type="match status" value="1"/>
</dbReference>
<feature type="domain" description="Radical SAM core" evidence="9">
    <location>
        <begin position="156"/>
        <end position="378"/>
    </location>
</feature>
<evidence type="ECO:0000256" key="7">
    <source>
        <dbReference type="ARBA" id="ARBA00023014"/>
    </source>
</evidence>
<dbReference type="SFLD" id="SFLDG01123">
    <property type="entry name" value="methyltransferase_(Class_B)"/>
    <property type="match status" value="1"/>
</dbReference>
<proteinExistence type="predicted"/>
<dbReference type="InterPro" id="IPR006158">
    <property type="entry name" value="Cobalamin-bd"/>
</dbReference>
<accession>A0A0F9FX45</accession>
<dbReference type="SMART" id="SM00729">
    <property type="entry name" value="Elp3"/>
    <property type="match status" value="1"/>
</dbReference>
<comment type="caution">
    <text evidence="10">The sequence shown here is derived from an EMBL/GenBank/DDBJ whole genome shotgun (WGS) entry which is preliminary data.</text>
</comment>
<evidence type="ECO:0000313" key="10">
    <source>
        <dbReference type="EMBL" id="KKL90989.1"/>
    </source>
</evidence>
<keyword evidence="2" id="KW-0489">Methyltransferase</keyword>
<dbReference type="SUPFAM" id="SSF102114">
    <property type="entry name" value="Radical SAM enzymes"/>
    <property type="match status" value="1"/>
</dbReference>